<dbReference type="AlphaFoldDB" id="A0A0F9WPZ1"/>
<dbReference type="Proteomes" id="UP000034350">
    <property type="component" value="Unassembled WGS sequence"/>
</dbReference>
<dbReference type="GeneID" id="36320207"/>
<dbReference type="VEuPathDB" id="MicrosporidiaDB:G9O61_00g018940"/>
<dbReference type="RefSeq" id="XP_024330768.1">
    <property type="nucleotide sequence ID" value="XM_024475272.1"/>
</dbReference>
<sequence>MISKDIICFLFKIFLLLTIFILIILLIINLVSTFNYRKSLSYPIVSLNSDYVGPTNISKQIDTLKSFNPCLNDLHTRLLCLSRYIVTRDNKLYMSKVVNSETQLNILKENNESVILVQQSLTESIIPPESLNFIDYFSKFDFSVIDNQYFIKLTELEKCIIKNNRDRILQCITNSEFFMDKELINNLTFKYFEVFGDTNMRISSLDLIFARFVIYFLIK</sequence>
<reference evidence="2" key="2">
    <citation type="submission" date="2015-05" db="EMBL/GenBank/DDBJ databases">
        <authorList>
            <person name="Adrian P."/>
            <person name="Selman M."/>
            <person name="Aris-Brosou S."/>
            <person name="Farinelli L."/>
            <person name="Corradi N."/>
        </authorList>
    </citation>
    <scope>NUCLEOTIDE SEQUENCE</scope>
    <source>
        <strain evidence="2">PA08 1199</strain>
    </source>
</reference>
<evidence type="ECO:0000313" key="3">
    <source>
        <dbReference type="EMBL" id="KKO75026.1"/>
    </source>
</evidence>
<proteinExistence type="predicted"/>
<feature type="transmembrane region" description="Helical" evidence="1">
    <location>
        <begin position="7"/>
        <end position="31"/>
    </location>
</feature>
<keyword evidence="1" id="KW-1133">Transmembrane helix</keyword>
<name>A0A0F9WPZ1_9MICR</name>
<organism evidence="2 4">
    <name type="scientific">Vairimorpha ceranae</name>
    <dbReference type="NCBI Taxonomy" id="40302"/>
    <lineage>
        <taxon>Eukaryota</taxon>
        <taxon>Fungi</taxon>
        <taxon>Fungi incertae sedis</taxon>
        <taxon>Microsporidia</taxon>
        <taxon>Nosematidae</taxon>
        <taxon>Vairimorpha</taxon>
    </lineage>
</organism>
<dbReference type="VEuPathDB" id="MicrosporidiaDB:AAJ76_3500015092"/>
<evidence type="ECO:0000313" key="4">
    <source>
        <dbReference type="Proteomes" id="UP000034350"/>
    </source>
</evidence>
<keyword evidence="1" id="KW-0812">Transmembrane</keyword>
<dbReference type="EMBL" id="JPQZ01000035">
    <property type="protein sequence ID" value="KKO75026.1"/>
    <property type="molecule type" value="Genomic_DNA"/>
</dbReference>
<keyword evidence="4" id="KW-1185">Reference proteome</keyword>
<reference evidence="2 4" key="1">
    <citation type="journal article" date="2015" name="Environ. Microbiol.">
        <title>Genome analyses suggest the presence of polyploidy and recent human-driven expansions in eight global populations of the honeybee pathogen Nosema ceranae.</title>
        <authorList>
            <person name="Pelin A."/>
            <person name="Selman M."/>
            <person name="Aris-Brosou S."/>
            <person name="Farinelli L."/>
            <person name="Corradi N."/>
        </authorList>
    </citation>
    <scope>NUCLEOTIDE SEQUENCE [LARGE SCALE GENOMIC DNA]</scope>
    <source>
        <strain evidence="2 4">PA08 1199</strain>
    </source>
</reference>
<evidence type="ECO:0000256" key="1">
    <source>
        <dbReference type="SAM" id="Phobius"/>
    </source>
</evidence>
<protein>
    <submittedName>
        <fullName evidence="2">Uncharacterized protein</fullName>
    </submittedName>
</protein>
<gene>
    <name evidence="3" type="ORF">AAJ76_3500015092</name>
    <name evidence="2" type="ORF">AAJ76_350008899</name>
</gene>
<evidence type="ECO:0000313" key="2">
    <source>
        <dbReference type="EMBL" id="KKO75023.1"/>
    </source>
</evidence>
<comment type="caution">
    <text evidence="2">The sequence shown here is derived from an EMBL/GenBank/DDBJ whole genome shotgun (WGS) entry which is preliminary data.</text>
</comment>
<keyword evidence="1" id="KW-0472">Membrane</keyword>
<dbReference type="VEuPathDB" id="MicrosporidiaDB:AAJ76_350008899"/>
<dbReference type="EMBL" id="JPQZ01000035">
    <property type="protein sequence ID" value="KKO75023.1"/>
    <property type="molecule type" value="Genomic_DNA"/>
</dbReference>
<dbReference type="VEuPathDB" id="MicrosporidiaDB:G9O61_00g018920"/>
<accession>A0A0F9WPZ1</accession>